<keyword evidence="3" id="KW-1185">Reference proteome</keyword>
<feature type="region of interest" description="Disordered" evidence="1">
    <location>
        <begin position="76"/>
        <end position="98"/>
    </location>
</feature>
<feature type="region of interest" description="Disordered" evidence="1">
    <location>
        <begin position="159"/>
        <end position="183"/>
    </location>
</feature>
<feature type="compositionally biased region" description="Low complexity" evidence="1">
    <location>
        <begin position="116"/>
        <end position="133"/>
    </location>
</feature>
<accession>A0ABN9TC29</accession>
<dbReference type="Proteomes" id="UP001189429">
    <property type="component" value="Unassembled WGS sequence"/>
</dbReference>
<dbReference type="EMBL" id="CAUYUJ010014565">
    <property type="protein sequence ID" value="CAK0843269.1"/>
    <property type="molecule type" value="Genomic_DNA"/>
</dbReference>
<protein>
    <submittedName>
        <fullName evidence="2">Uncharacterized protein</fullName>
    </submittedName>
</protein>
<evidence type="ECO:0000256" key="1">
    <source>
        <dbReference type="SAM" id="MobiDB-lite"/>
    </source>
</evidence>
<comment type="caution">
    <text evidence="2">The sequence shown here is derived from an EMBL/GenBank/DDBJ whole genome shotgun (WGS) entry which is preliminary data.</text>
</comment>
<sequence length="283" mass="26891">PIALAAGEPSAWARGGAAAAAVAGMPHLGTLSVGTRGAGLADPGPAPLGGRSRGVGAAHGDSSALAAHAGGVQFAAAAPESATQPLHESSQGCPGTPAQARPVLRLVARWCGSGNGSPASGGRPGRPAAAAAPGGAGAGAAGPLGAHAAFLAAGVAHGADEGPRAGGPRAGAPRGGAAEGARQAVQAVRAPVATAGGAGVPARRAAPRRLLSAPLAPELPLAQRLGPVSRIFVALAIGATGPGDVSCDHLLGQSGPQTGAHALCLAREALCTDWAQARPEQDR</sequence>
<feature type="region of interest" description="Disordered" evidence="1">
    <location>
        <begin position="115"/>
        <end position="138"/>
    </location>
</feature>
<feature type="non-terminal residue" evidence="2">
    <location>
        <position position="1"/>
    </location>
</feature>
<reference evidence="2" key="1">
    <citation type="submission" date="2023-10" db="EMBL/GenBank/DDBJ databases">
        <authorList>
            <person name="Chen Y."/>
            <person name="Shah S."/>
            <person name="Dougan E. K."/>
            <person name="Thang M."/>
            <person name="Chan C."/>
        </authorList>
    </citation>
    <scope>NUCLEOTIDE SEQUENCE [LARGE SCALE GENOMIC DNA]</scope>
</reference>
<evidence type="ECO:0000313" key="2">
    <source>
        <dbReference type="EMBL" id="CAK0843269.1"/>
    </source>
</evidence>
<organism evidence="2 3">
    <name type="scientific">Prorocentrum cordatum</name>
    <dbReference type="NCBI Taxonomy" id="2364126"/>
    <lineage>
        <taxon>Eukaryota</taxon>
        <taxon>Sar</taxon>
        <taxon>Alveolata</taxon>
        <taxon>Dinophyceae</taxon>
        <taxon>Prorocentrales</taxon>
        <taxon>Prorocentraceae</taxon>
        <taxon>Prorocentrum</taxon>
    </lineage>
</organism>
<feature type="compositionally biased region" description="Gly residues" evidence="1">
    <location>
        <begin position="164"/>
        <end position="178"/>
    </location>
</feature>
<proteinExistence type="predicted"/>
<gene>
    <name evidence="2" type="ORF">PCOR1329_LOCUS37669</name>
</gene>
<evidence type="ECO:0000313" key="3">
    <source>
        <dbReference type="Proteomes" id="UP001189429"/>
    </source>
</evidence>
<feature type="region of interest" description="Disordered" evidence="1">
    <location>
        <begin position="42"/>
        <end position="61"/>
    </location>
</feature>
<feature type="compositionally biased region" description="Polar residues" evidence="1">
    <location>
        <begin position="81"/>
        <end position="93"/>
    </location>
</feature>
<name>A0ABN9TC29_9DINO</name>